<accession>A0ABW0NAX7</accession>
<gene>
    <name evidence="1" type="ORF">ACFPOE_05670</name>
</gene>
<protein>
    <submittedName>
        <fullName evidence="1">Uncharacterized protein</fullName>
    </submittedName>
</protein>
<proteinExistence type="predicted"/>
<organism evidence="1 2">
    <name type="scientific">Caenimonas terrae</name>
    <dbReference type="NCBI Taxonomy" id="696074"/>
    <lineage>
        <taxon>Bacteria</taxon>
        <taxon>Pseudomonadati</taxon>
        <taxon>Pseudomonadota</taxon>
        <taxon>Betaproteobacteria</taxon>
        <taxon>Burkholderiales</taxon>
        <taxon>Comamonadaceae</taxon>
        <taxon>Caenimonas</taxon>
    </lineage>
</organism>
<evidence type="ECO:0000313" key="1">
    <source>
        <dbReference type="EMBL" id="MFC5497013.1"/>
    </source>
</evidence>
<evidence type="ECO:0000313" key="2">
    <source>
        <dbReference type="Proteomes" id="UP001596037"/>
    </source>
</evidence>
<comment type="caution">
    <text evidence="1">The sequence shown here is derived from an EMBL/GenBank/DDBJ whole genome shotgun (WGS) entry which is preliminary data.</text>
</comment>
<name>A0ABW0NAX7_9BURK</name>
<sequence length="86" mass="10185">MDTLPRQAQRQAARGLLARRHSARLAIHRLALERAERRLYEVLKDDPSPPAELISPFVADIMRLRREEQELRDRLGRIGRRRSYRS</sequence>
<dbReference type="Proteomes" id="UP001596037">
    <property type="component" value="Unassembled WGS sequence"/>
</dbReference>
<keyword evidence="2" id="KW-1185">Reference proteome</keyword>
<dbReference type="EMBL" id="JBHSMF010000004">
    <property type="protein sequence ID" value="MFC5497013.1"/>
    <property type="molecule type" value="Genomic_DNA"/>
</dbReference>
<dbReference type="RefSeq" id="WP_376849046.1">
    <property type="nucleotide sequence ID" value="NZ_JBHSMF010000004.1"/>
</dbReference>
<reference evidence="2" key="1">
    <citation type="journal article" date="2019" name="Int. J. Syst. Evol. Microbiol.">
        <title>The Global Catalogue of Microorganisms (GCM) 10K type strain sequencing project: providing services to taxonomists for standard genome sequencing and annotation.</title>
        <authorList>
            <consortium name="The Broad Institute Genomics Platform"/>
            <consortium name="The Broad Institute Genome Sequencing Center for Infectious Disease"/>
            <person name="Wu L."/>
            <person name="Ma J."/>
        </authorList>
    </citation>
    <scope>NUCLEOTIDE SEQUENCE [LARGE SCALE GENOMIC DNA]</scope>
    <source>
        <strain evidence="2">CCUG 57401</strain>
    </source>
</reference>